<evidence type="ECO:0008006" key="4">
    <source>
        <dbReference type="Google" id="ProtNLM"/>
    </source>
</evidence>
<evidence type="ECO:0000256" key="1">
    <source>
        <dbReference type="SAM" id="MobiDB-lite"/>
    </source>
</evidence>
<dbReference type="EMBL" id="LR797195">
    <property type="protein sequence ID" value="CAB4193805.1"/>
    <property type="molecule type" value="Genomic_DNA"/>
</dbReference>
<protein>
    <recommendedName>
        <fullName evidence="4">EF-hand domain-containing protein</fullName>
    </recommendedName>
</protein>
<gene>
    <name evidence="3" type="ORF">UFOVP1247_176</name>
    <name evidence="2" type="ORF">UFOVP970_216</name>
</gene>
<name>A0A6J5RNL6_9CAUD</name>
<dbReference type="EMBL" id="LR796916">
    <property type="protein sequence ID" value="CAB4175475.1"/>
    <property type="molecule type" value="Genomic_DNA"/>
</dbReference>
<evidence type="ECO:0000313" key="3">
    <source>
        <dbReference type="EMBL" id="CAB4193805.1"/>
    </source>
</evidence>
<reference evidence="3" key="1">
    <citation type="submission" date="2020-05" db="EMBL/GenBank/DDBJ databases">
        <authorList>
            <person name="Chiriac C."/>
            <person name="Salcher M."/>
            <person name="Ghai R."/>
            <person name="Kavagutti S V."/>
        </authorList>
    </citation>
    <scope>NUCLEOTIDE SEQUENCE</scope>
</reference>
<evidence type="ECO:0000313" key="2">
    <source>
        <dbReference type="EMBL" id="CAB4175475.1"/>
    </source>
</evidence>
<proteinExistence type="predicted"/>
<sequence length="264" mass="28976">MHKYFNFAKIYEAEQTGKELLPADLGTQEAPEKLEVPEDKLEDFAALAKDYLIEVFLTESDLTTLSSGESVTKKDAQWKLKTGNTIEDIKPIAEVIFNTSNEKTESDKDALLFALGDPRTSTKEGIANRIINAFKQVDTGELLEVLTGTAQDGTVIPEITVKFLRSPDISAVPNEAPVKPASSTDIESGAVPPPPTSESISPKKIMSFNQFVNEDKKQLTKSKSTKEDTKLKKKSKKSEKFPDLSGDGKVTKKDILIAKGVIKK</sequence>
<accession>A0A6J5RNL6</accession>
<organism evidence="3">
    <name type="scientific">uncultured Caudovirales phage</name>
    <dbReference type="NCBI Taxonomy" id="2100421"/>
    <lineage>
        <taxon>Viruses</taxon>
        <taxon>Duplodnaviria</taxon>
        <taxon>Heunggongvirae</taxon>
        <taxon>Uroviricota</taxon>
        <taxon>Caudoviricetes</taxon>
        <taxon>Peduoviridae</taxon>
        <taxon>Maltschvirus</taxon>
        <taxon>Maltschvirus maltsch</taxon>
    </lineage>
</organism>
<feature type="region of interest" description="Disordered" evidence="1">
    <location>
        <begin position="171"/>
        <end position="248"/>
    </location>
</feature>
<feature type="compositionally biased region" description="Basic and acidic residues" evidence="1">
    <location>
        <begin position="213"/>
        <end position="230"/>
    </location>
</feature>